<keyword evidence="1" id="KW-1133">Transmembrane helix</keyword>
<reference evidence="2 3" key="1">
    <citation type="submission" date="2017-12" db="EMBL/GenBank/DDBJ databases">
        <title>Comparative genomics yields insights into virulence evolution of Verticillium dahliae.</title>
        <authorList>
            <person name="Fan R."/>
            <person name="Armitage A.D."/>
            <person name="Cascant-Lopez E."/>
            <person name="Sobczyk M."/>
            <person name="Cockerton H.M."/>
            <person name="Harrison R.J."/>
        </authorList>
    </citation>
    <scope>NUCLEOTIDE SEQUENCE [LARGE SCALE GENOMIC DNA]</scope>
    <source>
        <strain evidence="2 3">12008</strain>
    </source>
</reference>
<proteinExistence type="predicted"/>
<evidence type="ECO:0000313" key="2">
    <source>
        <dbReference type="EMBL" id="PNH34705.1"/>
    </source>
</evidence>
<gene>
    <name evidence="2" type="ORF">BJF96_g2271</name>
</gene>
<comment type="caution">
    <text evidence="2">The sequence shown here is derived from an EMBL/GenBank/DDBJ whole genome shotgun (WGS) entry which is preliminary data.</text>
</comment>
<sequence>MHQLARAVSALNVGLILFFGMFPLAMTRCPRRMDYGMTMTEEGDYTSTWKVKLYKTVSSTPVNNECDMVSARRRPQ</sequence>
<feature type="transmembrane region" description="Helical" evidence="1">
    <location>
        <begin position="6"/>
        <end position="25"/>
    </location>
</feature>
<organism evidence="2 3">
    <name type="scientific">Verticillium dahliae</name>
    <name type="common">Verticillium wilt</name>
    <dbReference type="NCBI Taxonomy" id="27337"/>
    <lineage>
        <taxon>Eukaryota</taxon>
        <taxon>Fungi</taxon>
        <taxon>Dikarya</taxon>
        <taxon>Ascomycota</taxon>
        <taxon>Pezizomycotina</taxon>
        <taxon>Sordariomycetes</taxon>
        <taxon>Hypocreomycetidae</taxon>
        <taxon>Glomerellales</taxon>
        <taxon>Plectosphaerellaceae</taxon>
        <taxon>Verticillium</taxon>
    </lineage>
</organism>
<name>A0AA45APV1_VERDA</name>
<dbReference type="EMBL" id="MPSH01000005">
    <property type="protein sequence ID" value="PNH34705.1"/>
    <property type="molecule type" value="Genomic_DNA"/>
</dbReference>
<keyword evidence="1" id="KW-0472">Membrane</keyword>
<dbReference type="AlphaFoldDB" id="A0AA45APV1"/>
<evidence type="ECO:0000256" key="1">
    <source>
        <dbReference type="SAM" id="Phobius"/>
    </source>
</evidence>
<accession>A0AA45APV1</accession>
<evidence type="ECO:0000313" key="3">
    <source>
        <dbReference type="Proteomes" id="UP000236305"/>
    </source>
</evidence>
<protein>
    <submittedName>
        <fullName evidence="2">Uncharacterized protein</fullName>
    </submittedName>
</protein>
<dbReference type="Proteomes" id="UP000236305">
    <property type="component" value="Unassembled WGS sequence"/>
</dbReference>
<keyword evidence="1" id="KW-0812">Transmembrane</keyword>